<organism evidence="1">
    <name type="scientific">Paenibacillus sp. SYP-B3998</name>
    <dbReference type="NCBI Taxonomy" id="2678564"/>
    <lineage>
        <taxon>Bacteria</taxon>
        <taxon>Bacillati</taxon>
        <taxon>Bacillota</taxon>
        <taxon>Bacilli</taxon>
        <taxon>Bacillales</taxon>
        <taxon>Paenibacillaceae</taxon>
        <taxon>Paenibacillus</taxon>
    </lineage>
</organism>
<sequence>MGRFLSEDTYEGKYDNPLSLNLYTYVQNNPLKYVDRTGHAPAYYSMIKP</sequence>
<proteinExistence type="predicted"/>
<dbReference type="EMBL" id="JAAIKC010000031">
    <property type="protein sequence ID" value="NEW09932.1"/>
    <property type="molecule type" value="Genomic_DNA"/>
</dbReference>
<name>A0A6G4A6D2_9BACL</name>
<dbReference type="InterPro" id="IPR022385">
    <property type="entry name" value="Rhs_assc_core"/>
</dbReference>
<dbReference type="Gene3D" id="2.180.10.10">
    <property type="entry name" value="RHS repeat-associated core"/>
    <property type="match status" value="1"/>
</dbReference>
<comment type="caution">
    <text evidence="1">The sequence shown here is derived from an EMBL/GenBank/DDBJ whole genome shotgun (WGS) entry which is preliminary data.</text>
</comment>
<accession>A0A6G4A6D2</accession>
<gene>
    <name evidence="1" type="ORF">GK047_29050</name>
</gene>
<protein>
    <recommendedName>
        <fullName evidence="2">RHS repeat-associated core domain-containing protein</fullName>
    </recommendedName>
</protein>
<dbReference type="NCBIfam" id="TIGR03696">
    <property type="entry name" value="Rhs_assc_core"/>
    <property type="match status" value="1"/>
</dbReference>
<dbReference type="AlphaFoldDB" id="A0A6G4A6D2"/>
<evidence type="ECO:0008006" key="2">
    <source>
        <dbReference type="Google" id="ProtNLM"/>
    </source>
</evidence>
<reference evidence="1" key="1">
    <citation type="submission" date="2020-02" db="EMBL/GenBank/DDBJ databases">
        <authorList>
            <person name="Shen X.-R."/>
            <person name="Zhang Y.-X."/>
        </authorList>
    </citation>
    <scope>NUCLEOTIDE SEQUENCE</scope>
    <source>
        <strain evidence="1">SYP-B3998</strain>
    </source>
</reference>
<evidence type="ECO:0000313" key="1">
    <source>
        <dbReference type="EMBL" id="NEW09932.1"/>
    </source>
</evidence>